<evidence type="ECO:0008006" key="3">
    <source>
        <dbReference type="Google" id="ProtNLM"/>
    </source>
</evidence>
<protein>
    <recommendedName>
        <fullName evidence="3">DUF4258 domain-containing protein</fullName>
    </recommendedName>
</protein>
<dbReference type="PaxDb" id="593117-TGAM_0164"/>
<organism evidence="1 2">
    <name type="scientific">Thermococcus gammatolerans (strain DSM 15229 / JCM 11827 / EJ3)</name>
    <dbReference type="NCBI Taxonomy" id="593117"/>
    <lineage>
        <taxon>Archaea</taxon>
        <taxon>Methanobacteriati</taxon>
        <taxon>Methanobacteriota</taxon>
        <taxon>Thermococci</taxon>
        <taxon>Thermococcales</taxon>
        <taxon>Thermococcaceae</taxon>
        <taxon>Thermococcus</taxon>
    </lineage>
</organism>
<gene>
    <name evidence="1" type="ordered locus">TGAM_0164</name>
</gene>
<dbReference type="HOGENOM" id="CLU_2393062_0_0_2"/>
<proteinExistence type="predicted"/>
<dbReference type="InterPro" id="IPR025354">
    <property type="entry name" value="DUF4258"/>
</dbReference>
<evidence type="ECO:0000313" key="2">
    <source>
        <dbReference type="Proteomes" id="UP000001488"/>
    </source>
</evidence>
<name>C5A354_THEGJ</name>
<keyword evidence="2" id="KW-1185">Reference proteome</keyword>
<dbReference type="AlphaFoldDB" id="C5A354"/>
<sequence length="100" mass="11721">MLMSKIILSEHAKLRLRERKIEIDEVHNVMEFPEMKFYDLKSGHFIAIGRRSVPNHWLILAYDDYGDVIEVITIIDTSKSLERGLLRKGRRLGGGFEYED</sequence>
<evidence type="ECO:0000313" key="1">
    <source>
        <dbReference type="EMBL" id="ACS32666.1"/>
    </source>
</evidence>
<dbReference type="EMBL" id="CP001398">
    <property type="protein sequence ID" value="ACS32666.1"/>
    <property type="molecule type" value="Genomic_DNA"/>
</dbReference>
<dbReference type="eggNOG" id="arCOG04024">
    <property type="taxonomic scope" value="Archaea"/>
</dbReference>
<dbReference type="KEGG" id="tga:TGAM_0164"/>
<reference evidence="1 2" key="1">
    <citation type="journal article" date="2007" name="Genome Biol.">
        <title>Genome analysis and genome-wide proteomics of Thermococcus gammatolerans, the most radioresistant organism known amongst the Archaea.</title>
        <authorList>
            <person name="Zivanovic Y."/>
            <person name="Armengaud J."/>
            <person name="Lagorce A."/>
            <person name="Leplat C."/>
            <person name="Guerin P."/>
            <person name="Dutertre M."/>
            <person name="Anthouard V."/>
            <person name="Forterre P."/>
            <person name="Wincker P."/>
            <person name="Confalonieri F."/>
        </authorList>
    </citation>
    <scope>NUCLEOTIDE SEQUENCE [LARGE SCALE GENOMIC DNA]</scope>
    <source>
        <strain evidence="2">DSM 15229 / JCM 11827 / EJ3</strain>
    </source>
</reference>
<dbReference type="Proteomes" id="UP000001488">
    <property type="component" value="Chromosome"/>
</dbReference>
<dbReference type="Pfam" id="PF14076">
    <property type="entry name" value="DUF4258"/>
    <property type="match status" value="1"/>
</dbReference>
<dbReference type="STRING" id="593117.TGAM_0164"/>
<accession>C5A354</accession>